<evidence type="ECO:0000256" key="1">
    <source>
        <dbReference type="SAM" id="MobiDB-lite"/>
    </source>
</evidence>
<reference evidence="2 3" key="1">
    <citation type="submission" date="2023-07" db="EMBL/GenBank/DDBJ databases">
        <title>Protaetiibacter sp. nov WY-16 isolated from soil.</title>
        <authorList>
            <person name="Liu B."/>
            <person name="Wan Y."/>
        </authorList>
    </citation>
    <scope>NUCLEOTIDE SEQUENCE [LARGE SCALE GENOMIC DNA]</scope>
    <source>
        <strain evidence="2 3">WY-16</strain>
    </source>
</reference>
<keyword evidence="3" id="KW-1185">Reference proteome</keyword>
<gene>
    <name evidence="2" type="ORF">Q5716_00980</name>
</gene>
<organism evidence="2 3">
    <name type="scientific">Antiquaquibacter soli</name>
    <dbReference type="NCBI Taxonomy" id="3064523"/>
    <lineage>
        <taxon>Bacteria</taxon>
        <taxon>Bacillati</taxon>
        <taxon>Actinomycetota</taxon>
        <taxon>Actinomycetes</taxon>
        <taxon>Micrococcales</taxon>
        <taxon>Microbacteriaceae</taxon>
        <taxon>Antiquaquibacter</taxon>
    </lineage>
</organism>
<evidence type="ECO:0000313" key="2">
    <source>
        <dbReference type="EMBL" id="MDO7880794.1"/>
    </source>
</evidence>
<accession>A0ABT9BJR3</accession>
<dbReference type="EMBL" id="JAUQUB010000001">
    <property type="protein sequence ID" value="MDO7880794.1"/>
    <property type="molecule type" value="Genomic_DNA"/>
</dbReference>
<proteinExistence type="predicted"/>
<dbReference type="Proteomes" id="UP001241072">
    <property type="component" value="Unassembled WGS sequence"/>
</dbReference>
<evidence type="ECO:0000313" key="3">
    <source>
        <dbReference type="Proteomes" id="UP001241072"/>
    </source>
</evidence>
<name>A0ABT9BJR3_9MICO</name>
<protein>
    <submittedName>
        <fullName evidence="2">Uncharacterized protein</fullName>
    </submittedName>
</protein>
<feature type="region of interest" description="Disordered" evidence="1">
    <location>
        <begin position="32"/>
        <end position="55"/>
    </location>
</feature>
<dbReference type="RefSeq" id="WP_305001223.1">
    <property type="nucleotide sequence ID" value="NZ_JAUQUB010000001.1"/>
</dbReference>
<comment type="caution">
    <text evidence="2">The sequence shown here is derived from an EMBL/GenBank/DDBJ whole genome shotgun (WGS) entry which is preliminary data.</text>
</comment>
<sequence length="55" mass="5985">MTTFSVPSPRPAVRRRDALGIALPNLKRRFTPGAGPRIARSTFVPRSLGGEPKRA</sequence>